<organism evidence="1 2">
    <name type="scientific">Frankia alni (strain DSM 45986 / CECT 9034 / ACN14a)</name>
    <dbReference type="NCBI Taxonomy" id="326424"/>
    <lineage>
        <taxon>Bacteria</taxon>
        <taxon>Bacillati</taxon>
        <taxon>Actinomycetota</taxon>
        <taxon>Actinomycetes</taxon>
        <taxon>Frankiales</taxon>
        <taxon>Frankiaceae</taxon>
        <taxon>Frankia</taxon>
    </lineage>
</organism>
<dbReference type="eggNOG" id="ENOG502Z97J">
    <property type="taxonomic scope" value="Bacteria"/>
</dbReference>
<name>Q0RC79_FRAAA</name>
<evidence type="ECO:0008006" key="3">
    <source>
        <dbReference type="Google" id="ProtNLM"/>
    </source>
</evidence>
<sequence>MSVAHKPWLRSNIYLLRRESGQSLTDLVELDENPDKRIDRYNLRIDDQPALLVHASVSRSQARWSKSLTALTGAEIATGSSNPSAVLLIDLDGPVFALCYGTTGIHMLSQHAIEQGFGLRIAIRVLEAEKIRQLTRLSLDSRARVDRSSVAGGQEVGGFGVETFAEIVNRIAGRTSSLNISYARERAVSFSLEGADGLRLYLPTDPLALIDDLRGLLDVLRQPPAEGLEFIEKVERLRRKDRRIPGLDRRLAEALDAPGQRAVGLSVPGPYLDEQEEIQSYELKLGRNRRVSEEVELEQILGLVAKINPEGRRAALRRGRIVGCTDRDGMEPCGQPTAAELWVTAELPGETPEDPHRYVFQQGHWYEVHGQEYLDFLRREVENILDARLPWSLPPWPMDRKTGRRIHEGCYNRKVAEADERFVLLDKNLIRSPTHPTGFETCDLLGPDGELIHVKKADSSAPLSHLFSQGLISADTLCIDRVAVDQLKAKISAVSPNHAHLVERPRAVVYAIHLAGGMLTPESLFTFATIALVRAYRHIYSRLGIPTYAIGIPSTP</sequence>
<dbReference type="Pfam" id="PF19614">
    <property type="entry name" value="DUF6119"/>
    <property type="match status" value="1"/>
</dbReference>
<gene>
    <name evidence="1" type="ordered locus">FRAAL6325</name>
</gene>
<dbReference type="AlphaFoldDB" id="Q0RC79"/>
<dbReference type="KEGG" id="fal:FRAAL6325"/>
<dbReference type="Proteomes" id="UP000000657">
    <property type="component" value="Chromosome"/>
</dbReference>
<proteinExistence type="predicted"/>
<dbReference type="InterPro" id="IPR026487">
    <property type="entry name" value="CHP04141"/>
</dbReference>
<dbReference type="NCBIfam" id="TIGR04141">
    <property type="entry name" value="TIGR04141 family sporadically distributed protein"/>
    <property type="match status" value="1"/>
</dbReference>
<dbReference type="EMBL" id="CT573213">
    <property type="protein sequence ID" value="CAJ64948.1"/>
    <property type="molecule type" value="Genomic_DNA"/>
</dbReference>
<evidence type="ECO:0000313" key="2">
    <source>
        <dbReference type="Proteomes" id="UP000000657"/>
    </source>
</evidence>
<accession>Q0RC79</accession>
<keyword evidence="2" id="KW-1185">Reference proteome</keyword>
<evidence type="ECO:0000313" key="1">
    <source>
        <dbReference type="EMBL" id="CAJ64948.1"/>
    </source>
</evidence>
<dbReference type="STRING" id="326424.FRAAL6325"/>
<dbReference type="HOGENOM" id="CLU_035500_0_0_11"/>
<protein>
    <recommendedName>
        <fullName evidence="3">Sporadically distributed protein, TIGR04141 family</fullName>
    </recommendedName>
</protein>
<reference evidence="1 2" key="1">
    <citation type="journal article" date="2007" name="Genome Res.">
        <title>Genome characteristics of facultatively symbiotic Frankia sp. strains reflect host range and host plant biogeography.</title>
        <authorList>
            <person name="Normand P."/>
            <person name="Lapierre P."/>
            <person name="Tisa L.S."/>
            <person name="Gogarten J.P."/>
            <person name="Alloisio N."/>
            <person name="Bagnarol E."/>
            <person name="Bassi C.A."/>
            <person name="Berry A.M."/>
            <person name="Bickhart D.M."/>
            <person name="Choisne N."/>
            <person name="Couloux A."/>
            <person name="Cournoyer B."/>
            <person name="Cruveiller S."/>
            <person name="Daubin V."/>
            <person name="Demange N."/>
            <person name="Francino M.P."/>
            <person name="Goltsman E."/>
            <person name="Huang Y."/>
            <person name="Kopp O.R."/>
            <person name="Labarre L."/>
            <person name="Lapidus A."/>
            <person name="Lavire C."/>
            <person name="Marechal J."/>
            <person name="Martinez M."/>
            <person name="Mastronunzio J.E."/>
            <person name="Mullin B.C."/>
            <person name="Niemann J."/>
            <person name="Pujic P."/>
            <person name="Rawnsley T."/>
            <person name="Rouy Z."/>
            <person name="Schenowitz C."/>
            <person name="Sellstedt A."/>
            <person name="Tavares F."/>
            <person name="Tomkins J.P."/>
            <person name="Vallenet D."/>
            <person name="Valverde C."/>
            <person name="Wall L.G."/>
            <person name="Wang Y."/>
            <person name="Medigue C."/>
            <person name="Benson D.R."/>
        </authorList>
    </citation>
    <scope>NUCLEOTIDE SEQUENCE [LARGE SCALE GENOMIC DNA]</scope>
    <source>
        <strain evidence="2">DSM 45986 / CECT 9034 / ACN14a</strain>
    </source>
</reference>